<dbReference type="EMBL" id="SHNP01000001">
    <property type="protein sequence ID" value="MCX2972335.1"/>
    <property type="molecule type" value="Genomic_DNA"/>
</dbReference>
<evidence type="ECO:0000313" key="6">
    <source>
        <dbReference type="Proteomes" id="UP001143307"/>
    </source>
</evidence>
<dbReference type="RefSeq" id="WP_279251363.1">
    <property type="nucleotide sequence ID" value="NZ_SHNP01000001.1"/>
</dbReference>
<accession>A0ABT3SRR0</accession>
<name>A0ABT3SRR0_9GAMM</name>
<dbReference type="Pfam" id="PF01152">
    <property type="entry name" value="Bac_globin"/>
    <property type="match status" value="1"/>
</dbReference>
<dbReference type="InterPro" id="IPR012292">
    <property type="entry name" value="Globin/Proto"/>
</dbReference>
<dbReference type="InterPro" id="IPR009050">
    <property type="entry name" value="Globin-like_sf"/>
</dbReference>
<evidence type="ECO:0000256" key="4">
    <source>
        <dbReference type="ARBA" id="ARBA00023004"/>
    </source>
</evidence>
<keyword evidence="3" id="KW-0479">Metal-binding</keyword>
<evidence type="ECO:0000313" key="5">
    <source>
        <dbReference type="EMBL" id="MCX2972335.1"/>
    </source>
</evidence>
<dbReference type="InterPro" id="IPR001486">
    <property type="entry name" value="Hemoglobin_trunc"/>
</dbReference>
<dbReference type="SUPFAM" id="SSF46458">
    <property type="entry name" value="Globin-like"/>
    <property type="match status" value="1"/>
</dbReference>
<dbReference type="Proteomes" id="UP001143307">
    <property type="component" value="Unassembled WGS sequence"/>
</dbReference>
<keyword evidence="2" id="KW-0349">Heme</keyword>
<reference evidence="5" key="1">
    <citation type="submission" date="2019-02" db="EMBL/GenBank/DDBJ databases">
        <authorList>
            <person name="Li S.-H."/>
        </authorList>
    </citation>
    <scope>NUCLEOTIDE SEQUENCE</scope>
    <source>
        <strain evidence="5">IMCC8485</strain>
    </source>
</reference>
<dbReference type="CDD" id="cd08916">
    <property type="entry name" value="TrHb3_P"/>
    <property type="match status" value="1"/>
</dbReference>
<keyword evidence="1" id="KW-0813">Transport</keyword>
<proteinExistence type="predicted"/>
<comment type="caution">
    <text evidence="5">The sequence shown here is derived from an EMBL/GenBank/DDBJ whole genome shotgun (WGS) entry which is preliminary data.</text>
</comment>
<evidence type="ECO:0000256" key="1">
    <source>
        <dbReference type="ARBA" id="ARBA00022448"/>
    </source>
</evidence>
<evidence type="ECO:0000256" key="3">
    <source>
        <dbReference type="ARBA" id="ARBA00022723"/>
    </source>
</evidence>
<keyword evidence="6" id="KW-1185">Reference proteome</keyword>
<dbReference type="Gene3D" id="1.10.490.10">
    <property type="entry name" value="Globins"/>
    <property type="match status" value="1"/>
</dbReference>
<organism evidence="5 6">
    <name type="scientific">Candidatus Seongchinamella marina</name>
    <dbReference type="NCBI Taxonomy" id="2518990"/>
    <lineage>
        <taxon>Bacteria</taxon>
        <taxon>Pseudomonadati</taxon>
        <taxon>Pseudomonadota</taxon>
        <taxon>Gammaproteobacteria</taxon>
        <taxon>Cellvibrionales</taxon>
        <taxon>Halieaceae</taxon>
        <taxon>Seongchinamella</taxon>
    </lineage>
</organism>
<protein>
    <submittedName>
        <fullName evidence="5">Group III truncated hemoglobin</fullName>
    </submittedName>
</protein>
<gene>
    <name evidence="5" type="ORF">EYC87_01875</name>
</gene>
<keyword evidence="4" id="KW-0408">Iron</keyword>
<sequence length="127" mass="14808">MSDDPRPDLNCRENVERFVDCFYQRLLADEQLAPIFLDVARIDLQVHLPLIKSYWCKLLLGENAYRRHTMNIHRQLHARRSLGSADFERWLNLFCDTLDRSFTGPYSQKARRIAGAIAANMQQGLSI</sequence>
<evidence type="ECO:0000256" key="2">
    <source>
        <dbReference type="ARBA" id="ARBA00022617"/>
    </source>
</evidence>